<sequence>MNKWVILREATIDYLMRSTVPGVHLNPAVGAAATQLATLYESEKGAGDGWDNPAFPWKAVMMEAMLNPGKLHEAQGAAAFGQLLRAGVQLMANGWYKRYPTMYAQVAQITSSNKRQEFYAPLFGADIPEEVEAGNPFPESQIVGQDREIINKKFGRIESFNRELFDDDQTGQVSTRAQRLGESMGLWEDMYFSRRFIGVADTTWRTPIAASNWSGVNANGTTISNVFDVLMYSTAIGGNRPAAYVQLGFGVLLLAIQQLRRAVDPLDVSMVVTPNKIMVSSFDEFNVDTLLNSKEHPSVPFDPSTAANVGLMRGVYSKNPLMGKFTSCMNLHLKAGVWSVGQSNTGYVHQQRDPMEIVQEQPQSGKSFELEAMRFRSRARWEQEWIDPRFWYLGNDGSASLTQ</sequence>
<reference evidence="1" key="1">
    <citation type="journal article" date="2015" name="Nature">
        <title>Complex archaea that bridge the gap between prokaryotes and eukaryotes.</title>
        <authorList>
            <person name="Spang A."/>
            <person name="Saw J.H."/>
            <person name="Jorgensen S.L."/>
            <person name="Zaremba-Niedzwiedzka K."/>
            <person name="Martijn J."/>
            <person name="Lind A.E."/>
            <person name="van Eijk R."/>
            <person name="Schleper C."/>
            <person name="Guy L."/>
            <person name="Ettema T.J."/>
        </authorList>
    </citation>
    <scope>NUCLEOTIDE SEQUENCE</scope>
</reference>
<gene>
    <name evidence="1" type="ORF">LCGC14_1648070</name>
</gene>
<organism evidence="1">
    <name type="scientific">marine sediment metagenome</name>
    <dbReference type="NCBI Taxonomy" id="412755"/>
    <lineage>
        <taxon>unclassified sequences</taxon>
        <taxon>metagenomes</taxon>
        <taxon>ecological metagenomes</taxon>
    </lineage>
</organism>
<dbReference type="AlphaFoldDB" id="A0A0F9HXK6"/>
<dbReference type="Pfam" id="PF25209">
    <property type="entry name" value="Phage_capsid_4"/>
    <property type="match status" value="1"/>
</dbReference>
<accession>A0A0F9HXK6</accession>
<proteinExistence type="predicted"/>
<name>A0A0F9HXK6_9ZZZZ</name>
<evidence type="ECO:0008006" key="2">
    <source>
        <dbReference type="Google" id="ProtNLM"/>
    </source>
</evidence>
<protein>
    <recommendedName>
        <fullName evidence="2">Bacteriophage Mu GpT domain-containing protein</fullName>
    </recommendedName>
</protein>
<dbReference type="EMBL" id="LAZR01013822">
    <property type="protein sequence ID" value="KKM20176.1"/>
    <property type="molecule type" value="Genomic_DNA"/>
</dbReference>
<comment type="caution">
    <text evidence="1">The sequence shown here is derived from an EMBL/GenBank/DDBJ whole genome shotgun (WGS) entry which is preliminary data.</text>
</comment>
<evidence type="ECO:0000313" key="1">
    <source>
        <dbReference type="EMBL" id="KKM20176.1"/>
    </source>
</evidence>